<keyword evidence="12" id="KW-1185">Reference proteome</keyword>
<dbReference type="EMBL" id="VDUY01000005">
    <property type="protein sequence ID" value="TXL64751.1"/>
    <property type="molecule type" value="Genomic_DNA"/>
</dbReference>
<evidence type="ECO:0000256" key="6">
    <source>
        <dbReference type="ARBA" id="ARBA00022777"/>
    </source>
</evidence>
<dbReference type="SUPFAM" id="SSF55874">
    <property type="entry name" value="ATPase domain of HSP90 chaperone/DNA topoisomerase II/histidine kinase"/>
    <property type="match status" value="1"/>
</dbReference>
<dbReference type="GO" id="GO:0000155">
    <property type="term" value="F:phosphorelay sensor kinase activity"/>
    <property type="evidence" value="ECO:0007669"/>
    <property type="project" value="InterPro"/>
</dbReference>
<dbReference type="Proteomes" id="UP000321548">
    <property type="component" value="Unassembled WGS sequence"/>
</dbReference>
<evidence type="ECO:0000256" key="1">
    <source>
        <dbReference type="ARBA" id="ARBA00000085"/>
    </source>
</evidence>
<sequence>MPFGAGSRLVGALVALLLASIGTAWIVAAGIARHRDAFETDARIAHRLLSQRAVQNDAILATLALLQPGGTDGPATRPEQRLPALYPQVLAVASRGRDAQWPTASLQEADEASRRLGRALLAEANLPSGRYTLVRAADPSSYALRIDASRLAEDGEWPLSFDAPVRLALHLGDQAYLVNAGGNSGSAGGGFWQFDFRKRLASDSQPFEMVATRTLRWAEAPWAAIGMWWLAIAAAWASMQAWRRQRAARRRAEELLRLGQLGRLNALGELAAGLAHELNQPLTALMAGTQAARRLLAEDPPDLDTASAAMAQAVQQARRAGDVVGRLRRMIQRPDASAQPEALSLPHLVREVMHLLEPECARRGVTVRWRLAAEPLFVLADRVALEQIVHNLVMNALQAMERVPTGRRELALEVAPEREGRGDRTAVLRVLDTGPGIPAEALGRVFEPFFTTREGGLGLGLSLCETLATGMGGSLVCMAEPRSGAEFRLSLPAVDAPEGAR</sequence>
<evidence type="ECO:0000256" key="9">
    <source>
        <dbReference type="SAM" id="Phobius"/>
    </source>
</evidence>
<keyword evidence="8" id="KW-0902">Two-component regulatory system</keyword>
<evidence type="ECO:0000256" key="2">
    <source>
        <dbReference type="ARBA" id="ARBA00012438"/>
    </source>
</evidence>
<dbReference type="PROSITE" id="PS50109">
    <property type="entry name" value="HIS_KIN"/>
    <property type="match status" value="1"/>
</dbReference>
<organism evidence="11 12">
    <name type="scientific">Zeimonas arvi</name>
    <dbReference type="NCBI Taxonomy" id="2498847"/>
    <lineage>
        <taxon>Bacteria</taxon>
        <taxon>Pseudomonadati</taxon>
        <taxon>Pseudomonadota</taxon>
        <taxon>Betaproteobacteria</taxon>
        <taxon>Burkholderiales</taxon>
        <taxon>Burkholderiaceae</taxon>
        <taxon>Zeimonas</taxon>
    </lineage>
</organism>
<dbReference type="InterPro" id="IPR036890">
    <property type="entry name" value="HATPase_C_sf"/>
</dbReference>
<dbReference type="PANTHER" id="PTHR43065:SF46">
    <property type="entry name" value="C4-DICARBOXYLATE TRANSPORT SENSOR PROTEIN DCTB"/>
    <property type="match status" value="1"/>
</dbReference>
<name>A0A5C8NUB2_9BURK</name>
<keyword evidence="9" id="KW-0812">Transmembrane</keyword>
<dbReference type="Pfam" id="PF00512">
    <property type="entry name" value="HisKA"/>
    <property type="match status" value="1"/>
</dbReference>
<proteinExistence type="predicted"/>
<comment type="catalytic activity">
    <reaction evidence="1">
        <text>ATP + protein L-histidine = ADP + protein N-phospho-L-histidine.</text>
        <dbReference type="EC" id="2.7.13.3"/>
    </reaction>
</comment>
<evidence type="ECO:0000256" key="3">
    <source>
        <dbReference type="ARBA" id="ARBA00022553"/>
    </source>
</evidence>
<keyword evidence="9" id="KW-0472">Membrane</keyword>
<accession>A0A5C8NUB2</accession>
<dbReference type="GO" id="GO:0005524">
    <property type="term" value="F:ATP binding"/>
    <property type="evidence" value="ECO:0007669"/>
    <property type="project" value="UniProtKB-KW"/>
</dbReference>
<dbReference type="Gene3D" id="1.10.287.130">
    <property type="match status" value="1"/>
</dbReference>
<dbReference type="InterPro" id="IPR036097">
    <property type="entry name" value="HisK_dim/P_sf"/>
</dbReference>
<dbReference type="PRINTS" id="PR00344">
    <property type="entry name" value="BCTRLSENSOR"/>
</dbReference>
<evidence type="ECO:0000256" key="4">
    <source>
        <dbReference type="ARBA" id="ARBA00022679"/>
    </source>
</evidence>
<feature type="domain" description="Histidine kinase" evidence="10">
    <location>
        <begin position="273"/>
        <end position="495"/>
    </location>
</feature>
<dbReference type="Pfam" id="PF02518">
    <property type="entry name" value="HATPase_c"/>
    <property type="match status" value="1"/>
</dbReference>
<dbReference type="InterPro" id="IPR003661">
    <property type="entry name" value="HisK_dim/P_dom"/>
</dbReference>
<evidence type="ECO:0000256" key="7">
    <source>
        <dbReference type="ARBA" id="ARBA00022840"/>
    </source>
</evidence>
<evidence type="ECO:0000313" key="12">
    <source>
        <dbReference type="Proteomes" id="UP000321548"/>
    </source>
</evidence>
<dbReference type="RefSeq" id="WP_147705000.1">
    <property type="nucleotide sequence ID" value="NZ_VDUY01000005.1"/>
</dbReference>
<dbReference type="SUPFAM" id="SSF47384">
    <property type="entry name" value="Homodimeric domain of signal transducing histidine kinase"/>
    <property type="match status" value="1"/>
</dbReference>
<protein>
    <recommendedName>
        <fullName evidence="2">histidine kinase</fullName>
        <ecNumber evidence="2">2.7.13.3</ecNumber>
    </recommendedName>
</protein>
<keyword evidence="5" id="KW-0547">Nucleotide-binding</keyword>
<dbReference type="AlphaFoldDB" id="A0A5C8NUB2"/>
<keyword evidence="3" id="KW-0597">Phosphoprotein</keyword>
<evidence type="ECO:0000256" key="8">
    <source>
        <dbReference type="ARBA" id="ARBA00023012"/>
    </source>
</evidence>
<gene>
    <name evidence="11" type="ORF">FHP08_13520</name>
</gene>
<evidence type="ECO:0000256" key="5">
    <source>
        <dbReference type="ARBA" id="ARBA00022741"/>
    </source>
</evidence>
<evidence type="ECO:0000313" key="11">
    <source>
        <dbReference type="EMBL" id="TXL64751.1"/>
    </source>
</evidence>
<feature type="transmembrane region" description="Helical" evidence="9">
    <location>
        <begin position="222"/>
        <end position="242"/>
    </location>
</feature>
<evidence type="ECO:0000259" key="10">
    <source>
        <dbReference type="PROSITE" id="PS50109"/>
    </source>
</evidence>
<keyword evidence="6 11" id="KW-0418">Kinase</keyword>
<keyword evidence="7" id="KW-0067">ATP-binding</keyword>
<dbReference type="InterPro" id="IPR004358">
    <property type="entry name" value="Sig_transdc_His_kin-like_C"/>
</dbReference>
<dbReference type="CDD" id="cd00082">
    <property type="entry name" value="HisKA"/>
    <property type="match status" value="1"/>
</dbReference>
<dbReference type="EC" id="2.7.13.3" evidence="2"/>
<comment type="caution">
    <text evidence="11">The sequence shown here is derived from an EMBL/GenBank/DDBJ whole genome shotgun (WGS) entry which is preliminary data.</text>
</comment>
<dbReference type="Gene3D" id="3.30.565.10">
    <property type="entry name" value="Histidine kinase-like ATPase, C-terminal domain"/>
    <property type="match status" value="1"/>
</dbReference>
<dbReference type="InterPro" id="IPR005467">
    <property type="entry name" value="His_kinase_dom"/>
</dbReference>
<keyword evidence="9" id="KW-1133">Transmembrane helix</keyword>
<keyword evidence="4" id="KW-0808">Transferase</keyword>
<reference evidence="11 12" key="1">
    <citation type="submission" date="2019-06" db="EMBL/GenBank/DDBJ databases">
        <title>Quisquiliibacterium sp. nov., isolated from a maize field.</title>
        <authorList>
            <person name="Lin S.-Y."/>
            <person name="Tsai C.-F."/>
            <person name="Young C.-C."/>
        </authorList>
    </citation>
    <scope>NUCLEOTIDE SEQUENCE [LARGE SCALE GENOMIC DNA]</scope>
    <source>
        <strain evidence="11 12">CC-CFT501</strain>
    </source>
</reference>
<dbReference type="InterPro" id="IPR003594">
    <property type="entry name" value="HATPase_dom"/>
</dbReference>
<dbReference type="SMART" id="SM00387">
    <property type="entry name" value="HATPase_c"/>
    <property type="match status" value="1"/>
</dbReference>
<dbReference type="PANTHER" id="PTHR43065">
    <property type="entry name" value="SENSOR HISTIDINE KINASE"/>
    <property type="match status" value="1"/>
</dbReference>
<dbReference type="SMART" id="SM00388">
    <property type="entry name" value="HisKA"/>
    <property type="match status" value="1"/>
</dbReference>
<dbReference type="OrthoDB" id="8559580at2"/>